<feature type="compositionally biased region" description="Basic and acidic residues" evidence="1">
    <location>
        <begin position="121"/>
        <end position="139"/>
    </location>
</feature>
<feature type="compositionally biased region" description="Basic and acidic residues" evidence="1">
    <location>
        <begin position="97"/>
        <end position="111"/>
    </location>
</feature>
<proteinExistence type="predicted"/>
<comment type="caution">
    <text evidence="3">The sequence shown here is derived from an EMBL/GenBank/DDBJ whole genome shotgun (WGS) entry which is preliminary data.</text>
</comment>
<keyword evidence="4" id="KW-1185">Reference proteome</keyword>
<protein>
    <recommendedName>
        <fullName evidence="2">DUF5872 domain-containing protein</fullName>
    </recommendedName>
</protein>
<dbReference type="EMBL" id="JACTVA010000010">
    <property type="protein sequence ID" value="MBC9206835.1"/>
    <property type="molecule type" value="Genomic_DNA"/>
</dbReference>
<sequence length="169" mass="18482">MPGTATKTNPALWEKVKTEITQGAKGGKPGQWSARKAQLATQAYKKAGGGYAGRKSADNSLEKWQREEWGTRSGQTSASTGERYLPKKARASLSCDEYDRSTRKKRADTAKGEQFSAQPKDVARKASRARDAVHKDGATKEALMQEARKRNIRGRSSMTKGELQAALGH</sequence>
<evidence type="ECO:0000259" key="2">
    <source>
        <dbReference type="Pfam" id="PF19197"/>
    </source>
</evidence>
<dbReference type="InterPro" id="IPR043803">
    <property type="entry name" value="DUF5872"/>
</dbReference>
<evidence type="ECO:0000313" key="4">
    <source>
        <dbReference type="Proteomes" id="UP000626026"/>
    </source>
</evidence>
<organism evidence="3 4">
    <name type="scientific">Teichococcus aerophilus</name>
    <dbReference type="NCBI Taxonomy" id="1224513"/>
    <lineage>
        <taxon>Bacteria</taxon>
        <taxon>Pseudomonadati</taxon>
        <taxon>Pseudomonadota</taxon>
        <taxon>Alphaproteobacteria</taxon>
        <taxon>Acetobacterales</taxon>
        <taxon>Roseomonadaceae</taxon>
        <taxon>Roseomonas</taxon>
    </lineage>
</organism>
<dbReference type="RefSeq" id="WP_187784001.1">
    <property type="nucleotide sequence ID" value="NZ_JACTVA010000010.1"/>
</dbReference>
<name>A0ABR7RJT6_9PROT</name>
<dbReference type="Pfam" id="PF19197">
    <property type="entry name" value="DUF5872"/>
    <property type="match status" value="1"/>
</dbReference>
<dbReference type="Proteomes" id="UP000626026">
    <property type="component" value="Unassembled WGS sequence"/>
</dbReference>
<gene>
    <name evidence="3" type="ORF">IBL26_08305</name>
</gene>
<feature type="domain" description="DUF5872" evidence="2">
    <location>
        <begin position="8"/>
        <end position="71"/>
    </location>
</feature>
<evidence type="ECO:0000256" key="1">
    <source>
        <dbReference type="SAM" id="MobiDB-lite"/>
    </source>
</evidence>
<evidence type="ECO:0000313" key="3">
    <source>
        <dbReference type="EMBL" id="MBC9206835.1"/>
    </source>
</evidence>
<feature type="compositionally biased region" description="Basic and acidic residues" evidence="1">
    <location>
        <begin position="55"/>
        <end position="70"/>
    </location>
</feature>
<accession>A0ABR7RJT6</accession>
<reference evidence="3 4" key="1">
    <citation type="journal article" date="2013" name="Int. J. Syst. Evol. Microbiol.">
        <title>Roseomonas aerophila sp. nov., isolated from air.</title>
        <authorList>
            <person name="Kim S.J."/>
            <person name="Weon H.Y."/>
            <person name="Ahn J.H."/>
            <person name="Hong S.B."/>
            <person name="Seok S.J."/>
            <person name="Whang K.S."/>
            <person name="Kwon S.W."/>
        </authorList>
    </citation>
    <scope>NUCLEOTIDE SEQUENCE [LARGE SCALE GENOMIC DNA]</scope>
    <source>
        <strain evidence="3 4">NBRC 108923</strain>
    </source>
</reference>
<feature type="region of interest" description="Disordered" evidence="1">
    <location>
        <begin position="46"/>
        <end position="169"/>
    </location>
</feature>